<evidence type="ECO:0000313" key="1">
    <source>
        <dbReference type="EMBL" id="CAE7265690.1"/>
    </source>
</evidence>
<gene>
    <name evidence="1" type="ORF">SNAT2548_LOCUS14036</name>
</gene>
<dbReference type="InterPro" id="IPR036849">
    <property type="entry name" value="Enolase-like_C_sf"/>
</dbReference>
<dbReference type="Proteomes" id="UP000604046">
    <property type="component" value="Unassembled WGS sequence"/>
</dbReference>
<feature type="non-terminal residue" evidence="1">
    <location>
        <position position="1"/>
    </location>
</feature>
<accession>A0A812MKY2</accession>
<dbReference type="OrthoDB" id="412026at2759"/>
<reference evidence="1" key="1">
    <citation type="submission" date="2021-02" db="EMBL/GenBank/DDBJ databases">
        <authorList>
            <person name="Dougan E. K."/>
            <person name="Rhodes N."/>
            <person name="Thang M."/>
            <person name="Chan C."/>
        </authorList>
    </citation>
    <scope>NUCLEOTIDE SEQUENCE</scope>
</reference>
<evidence type="ECO:0000313" key="2">
    <source>
        <dbReference type="Proteomes" id="UP000604046"/>
    </source>
</evidence>
<comment type="caution">
    <text evidence="1">The sequence shown here is derived from an EMBL/GenBank/DDBJ whole genome shotgun (WGS) entry which is preliminary data.</text>
</comment>
<dbReference type="AlphaFoldDB" id="A0A812MKY2"/>
<proteinExistence type="predicted"/>
<keyword evidence="2" id="KW-1185">Reference proteome</keyword>
<name>A0A812MKY2_9DINO</name>
<dbReference type="EMBL" id="CAJNDS010001566">
    <property type="protein sequence ID" value="CAE7265690.1"/>
    <property type="molecule type" value="Genomic_DNA"/>
</dbReference>
<sequence>MKTLQADKTTAALVVDGKSYALPGGLATTLQLAQKALESALASDSSKVHGLLIVNAEEAWREEEGVYEVEAGKQKSLEELVDFYAELAEDGWLTTFVNPFREADAHIGAELLRARRPDAKLVQDYGLDVPEPVEETAFSCVWHLAQTLPSALRQYSEQATVWQEVADGFGSCVYLDAQALESMPAILEALLVCAGVQVIYMPEDIADDLVKQVSQRQDE</sequence>
<dbReference type="Gene3D" id="3.20.20.120">
    <property type="entry name" value="Enolase-like C-terminal domain"/>
    <property type="match status" value="1"/>
</dbReference>
<dbReference type="SUPFAM" id="SSF51604">
    <property type="entry name" value="Enolase C-terminal domain-like"/>
    <property type="match status" value="1"/>
</dbReference>
<protein>
    <submittedName>
        <fullName evidence="1">Uncharacterized protein</fullName>
    </submittedName>
</protein>
<organism evidence="1 2">
    <name type="scientific">Symbiodinium natans</name>
    <dbReference type="NCBI Taxonomy" id="878477"/>
    <lineage>
        <taxon>Eukaryota</taxon>
        <taxon>Sar</taxon>
        <taxon>Alveolata</taxon>
        <taxon>Dinophyceae</taxon>
        <taxon>Suessiales</taxon>
        <taxon>Symbiodiniaceae</taxon>
        <taxon>Symbiodinium</taxon>
    </lineage>
</organism>